<gene>
    <name evidence="9" type="ORF">ACFOY2_34740</name>
</gene>
<dbReference type="EMBL" id="JBHSBI010000021">
    <property type="protein sequence ID" value="MFC4012437.1"/>
    <property type="molecule type" value="Genomic_DNA"/>
</dbReference>
<evidence type="ECO:0000256" key="1">
    <source>
        <dbReference type="ARBA" id="ARBA00001462"/>
    </source>
</evidence>
<accession>A0ABV8GEQ1</accession>
<feature type="domain" description="Alpha-L-arabinofuranosidase C-terminal" evidence="8">
    <location>
        <begin position="291"/>
        <end position="489"/>
    </location>
</feature>
<dbReference type="InterPro" id="IPR013780">
    <property type="entry name" value="Glyco_hydro_b"/>
</dbReference>
<dbReference type="InterPro" id="IPR010720">
    <property type="entry name" value="Alpha-L-AF_C"/>
</dbReference>
<keyword evidence="10" id="KW-1185">Reference proteome</keyword>
<keyword evidence="5" id="KW-0378">Hydrolase</keyword>
<dbReference type="SUPFAM" id="SSF51445">
    <property type="entry name" value="(Trans)glycosidases"/>
    <property type="match status" value="1"/>
</dbReference>
<evidence type="ECO:0000256" key="2">
    <source>
        <dbReference type="ARBA" id="ARBA00007186"/>
    </source>
</evidence>
<comment type="caution">
    <text evidence="9">The sequence shown here is derived from an EMBL/GenBank/DDBJ whole genome shotgun (WGS) entry which is preliminary data.</text>
</comment>
<dbReference type="RefSeq" id="WP_379532397.1">
    <property type="nucleotide sequence ID" value="NZ_JBHSBI010000021.1"/>
</dbReference>
<evidence type="ECO:0000256" key="7">
    <source>
        <dbReference type="ARBA" id="ARBA00023295"/>
    </source>
</evidence>
<keyword evidence="6" id="KW-0119">Carbohydrate metabolism</keyword>
<dbReference type="Proteomes" id="UP001595851">
    <property type="component" value="Unassembled WGS sequence"/>
</dbReference>
<dbReference type="Pfam" id="PF06964">
    <property type="entry name" value="Alpha-L-AF_C"/>
    <property type="match status" value="1"/>
</dbReference>
<organism evidence="9 10">
    <name type="scientific">Nonomuraea purpurea</name>
    <dbReference type="NCBI Taxonomy" id="1849276"/>
    <lineage>
        <taxon>Bacteria</taxon>
        <taxon>Bacillati</taxon>
        <taxon>Actinomycetota</taxon>
        <taxon>Actinomycetes</taxon>
        <taxon>Streptosporangiales</taxon>
        <taxon>Streptosporangiaceae</taxon>
        <taxon>Nonomuraea</taxon>
    </lineage>
</organism>
<dbReference type="PANTHER" id="PTHR43576">
    <property type="entry name" value="ALPHA-L-ARABINOFURANOSIDASE C-RELATED"/>
    <property type="match status" value="1"/>
</dbReference>
<dbReference type="Pfam" id="PF22848">
    <property type="entry name" value="ASD1_dom"/>
    <property type="match status" value="1"/>
</dbReference>
<dbReference type="Gene3D" id="3.20.20.80">
    <property type="entry name" value="Glycosidases"/>
    <property type="match status" value="1"/>
</dbReference>
<dbReference type="InterPro" id="IPR055235">
    <property type="entry name" value="ASD1_cat"/>
</dbReference>
<name>A0ABV8GEQ1_9ACTN</name>
<dbReference type="Gene3D" id="2.60.40.1180">
    <property type="entry name" value="Golgi alpha-mannosidase II"/>
    <property type="match status" value="1"/>
</dbReference>
<sequence length="497" mass="54971">MPMAKLTLDPAFEVGPVERRLFGSFVEHMGRCVYTGVFEPGHPEADADGLRRDVIELTREMGVTAVRYPGGNFVSNYEWEDGVGPAAERPTRLDLAWRQIETNAFGLGEFMAWLREVDAEPVMAVNLGTRGVRAARDLVEYANYPGGTRWSDLRIKHGMREPYGIKVWCLGNEMDGPWQIGGKTAEEYGRLAFETAKAMRRVDPDIELVACGSSNTRISTYGSWEATVLEHCYDQVDYISAHNYYDAVTGDRASYLASAVEMEQQIQDVIATADHVAAKLRSRKRLKVSFDEWNVWSYTKFGGESGLDWEHAPRLIEEDYDVAGAAVVGSLLITLLNHADRVGIACQAQLANVIAPIRTEPGGPAWRQTIFHPFALTAANARGRVMRAQVTAPSMPTERFGEVPVLTATATIEDDQLAVFAVNRGDRPLPLEIDLRGLQNPTEISHITVADEDTAARNTEHDPRRVEPRALQGATIDGNRITAVLPPISFNVLKATC</sequence>
<reference evidence="10" key="1">
    <citation type="journal article" date="2019" name="Int. J. Syst. Evol. Microbiol.">
        <title>The Global Catalogue of Microorganisms (GCM) 10K type strain sequencing project: providing services to taxonomists for standard genome sequencing and annotation.</title>
        <authorList>
            <consortium name="The Broad Institute Genomics Platform"/>
            <consortium name="The Broad Institute Genome Sequencing Center for Infectious Disease"/>
            <person name="Wu L."/>
            <person name="Ma J."/>
        </authorList>
    </citation>
    <scope>NUCLEOTIDE SEQUENCE [LARGE SCALE GENOMIC DNA]</scope>
    <source>
        <strain evidence="10">TBRC 1276</strain>
    </source>
</reference>
<comment type="similarity">
    <text evidence="2">Belongs to the glycosyl hydrolase 51 family.</text>
</comment>
<evidence type="ECO:0000313" key="9">
    <source>
        <dbReference type="EMBL" id="MFC4012437.1"/>
    </source>
</evidence>
<dbReference type="EC" id="3.2.1.55" evidence="4"/>
<proteinExistence type="inferred from homology"/>
<comment type="subunit">
    <text evidence="3">Homohexamer; trimer of dimers.</text>
</comment>
<evidence type="ECO:0000256" key="6">
    <source>
        <dbReference type="ARBA" id="ARBA00023277"/>
    </source>
</evidence>
<dbReference type="SUPFAM" id="SSF51011">
    <property type="entry name" value="Glycosyl hydrolase domain"/>
    <property type="match status" value="1"/>
</dbReference>
<evidence type="ECO:0000256" key="3">
    <source>
        <dbReference type="ARBA" id="ARBA00011165"/>
    </source>
</evidence>
<dbReference type="SMART" id="SM00813">
    <property type="entry name" value="Alpha-L-AF_C"/>
    <property type="match status" value="1"/>
</dbReference>
<keyword evidence="7" id="KW-0326">Glycosidase</keyword>
<protein>
    <recommendedName>
        <fullName evidence="4">non-reducing end alpha-L-arabinofuranosidase</fullName>
        <ecNumber evidence="4">3.2.1.55</ecNumber>
    </recommendedName>
</protein>
<comment type="catalytic activity">
    <reaction evidence="1">
        <text>Hydrolysis of terminal non-reducing alpha-L-arabinofuranoside residues in alpha-L-arabinosides.</text>
        <dbReference type="EC" id="3.2.1.55"/>
    </reaction>
</comment>
<evidence type="ECO:0000256" key="4">
    <source>
        <dbReference type="ARBA" id="ARBA00012670"/>
    </source>
</evidence>
<evidence type="ECO:0000256" key="5">
    <source>
        <dbReference type="ARBA" id="ARBA00022801"/>
    </source>
</evidence>
<dbReference type="InterPro" id="IPR017853">
    <property type="entry name" value="GH"/>
</dbReference>
<evidence type="ECO:0000313" key="10">
    <source>
        <dbReference type="Proteomes" id="UP001595851"/>
    </source>
</evidence>
<dbReference type="PANTHER" id="PTHR43576:SF3">
    <property type="entry name" value="ALPHA-L-ARABINOFURANOSIDASE C"/>
    <property type="match status" value="1"/>
</dbReference>
<evidence type="ECO:0000259" key="8">
    <source>
        <dbReference type="SMART" id="SM00813"/>
    </source>
</evidence>